<dbReference type="SMART" id="SM00342">
    <property type="entry name" value="HTH_ARAC"/>
    <property type="match status" value="1"/>
</dbReference>
<dbReference type="AlphaFoldDB" id="A0A3G8JP49"/>
<dbReference type="Proteomes" id="UP000271469">
    <property type="component" value="Chromosome"/>
</dbReference>
<dbReference type="PANTHER" id="PTHR47894">
    <property type="entry name" value="HTH-TYPE TRANSCRIPTIONAL REGULATOR GADX"/>
    <property type="match status" value="1"/>
</dbReference>
<keyword evidence="7" id="KW-1185">Reference proteome</keyword>
<gene>
    <name evidence="6" type="primary">virS_1</name>
    <name evidence="6" type="ORF">D7316_02840</name>
</gene>
<evidence type="ECO:0000313" key="6">
    <source>
        <dbReference type="EMBL" id="AZG46239.1"/>
    </source>
</evidence>
<keyword evidence="1" id="KW-0805">Transcription regulation</keyword>
<reference evidence="6 7" key="1">
    <citation type="submission" date="2018-11" db="EMBL/GenBank/DDBJ databases">
        <title>Gordonia insulae sp. nov., isolated from an island soil.</title>
        <authorList>
            <person name="Kim Y.S."/>
            <person name="Kim S.B."/>
        </authorList>
    </citation>
    <scope>NUCLEOTIDE SEQUENCE [LARGE SCALE GENOMIC DNA]</scope>
    <source>
        <strain evidence="6 7">MMS17-SY073</strain>
    </source>
</reference>
<name>A0A3G8JP49_9ACTN</name>
<evidence type="ECO:0000256" key="3">
    <source>
        <dbReference type="ARBA" id="ARBA00023163"/>
    </source>
</evidence>
<sequence>MSDLVRGTVLLGVPRLISSLGGDPLVHLTEHGIDPASAGNYDRFVRYSSAAAVIGDAALVLDCPDFGLRLARLQNTQILGPGAVIVRNAETVSAALSSICRYVHTVAPADTIEVSRLGDLAVVSFDTDLRRAADRKQMVERALGTTLAAFKIMLGDDFVPIRITFQHRQIGPEDSYRRMFGCPVKFDSELNALHLPAAALSHPIRGRDAAALALAEGYFSGVTPDVALVDHVRRLIRRMLVVGHASLRMVAEALSLHPRVVQRRLAEEGTTFERILDDIRREIAWELSASDLPISRIAAALGYSEQSSYARACRRWHGESPRQLRQRAQLHASERGMHSRSDYVQGAEPSNN</sequence>
<feature type="region of interest" description="Disordered" evidence="4">
    <location>
        <begin position="331"/>
        <end position="352"/>
    </location>
</feature>
<feature type="compositionally biased region" description="Basic and acidic residues" evidence="4">
    <location>
        <begin position="332"/>
        <end position="341"/>
    </location>
</feature>
<dbReference type="PROSITE" id="PS01124">
    <property type="entry name" value="HTH_ARAC_FAMILY_2"/>
    <property type="match status" value="1"/>
</dbReference>
<protein>
    <submittedName>
        <fullName evidence="6">HTH-type transcriptional regulator VirS</fullName>
    </submittedName>
</protein>
<dbReference type="RefSeq" id="WP_124708781.1">
    <property type="nucleotide sequence ID" value="NZ_CP033972.1"/>
</dbReference>
<dbReference type="GO" id="GO:0003700">
    <property type="term" value="F:DNA-binding transcription factor activity"/>
    <property type="evidence" value="ECO:0007669"/>
    <property type="project" value="InterPro"/>
</dbReference>
<evidence type="ECO:0000256" key="4">
    <source>
        <dbReference type="SAM" id="MobiDB-lite"/>
    </source>
</evidence>
<dbReference type="GO" id="GO:0000976">
    <property type="term" value="F:transcription cis-regulatory region binding"/>
    <property type="evidence" value="ECO:0007669"/>
    <property type="project" value="TreeGrafter"/>
</dbReference>
<dbReference type="InterPro" id="IPR009057">
    <property type="entry name" value="Homeodomain-like_sf"/>
</dbReference>
<evidence type="ECO:0000256" key="1">
    <source>
        <dbReference type="ARBA" id="ARBA00023015"/>
    </source>
</evidence>
<dbReference type="Gene3D" id="1.10.10.60">
    <property type="entry name" value="Homeodomain-like"/>
    <property type="match status" value="1"/>
</dbReference>
<evidence type="ECO:0000256" key="2">
    <source>
        <dbReference type="ARBA" id="ARBA00023125"/>
    </source>
</evidence>
<dbReference type="EMBL" id="CP033972">
    <property type="protein sequence ID" value="AZG46239.1"/>
    <property type="molecule type" value="Genomic_DNA"/>
</dbReference>
<dbReference type="OrthoDB" id="5241536at2"/>
<dbReference type="InterPro" id="IPR018060">
    <property type="entry name" value="HTH_AraC"/>
</dbReference>
<evidence type="ECO:0000259" key="5">
    <source>
        <dbReference type="PROSITE" id="PS01124"/>
    </source>
</evidence>
<accession>A0A3G8JP49</accession>
<dbReference type="InterPro" id="IPR032687">
    <property type="entry name" value="AraC-type_N"/>
</dbReference>
<keyword evidence="3" id="KW-0804">Transcription</keyword>
<dbReference type="GO" id="GO:0005829">
    <property type="term" value="C:cytosol"/>
    <property type="evidence" value="ECO:0007669"/>
    <property type="project" value="TreeGrafter"/>
</dbReference>
<dbReference type="Pfam" id="PF12625">
    <property type="entry name" value="Arabinose_bd"/>
    <property type="match status" value="1"/>
</dbReference>
<evidence type="ECO:0000313" key="7">
    <source>
        <dbReference type="Proteomes" id="UP000271469"/>
    </source>
</evidence>
<dbReference type="Pfam" id="PF12833">
    <property type="entry name" value="HTH_18"/>
    <property type="match status" value="1"/>
</dbReference>
<feature type="domain" description="HTH araC/xylS-type" evidence="5">
    <location>
        <begin position="230"/>
        <end position="327"/>
    </location>
</feature>
<proteinExistence type="predicted"/>
<dbReference type="KEGG" id="gom:D7316_02840"/>
<dbReference type="SUPFAM" id="SSF46689">
    <property type="entry name" value="Homeodomain-like"/>
    <property type="match status" value="1"/>
</dbReference>
<organism evidence="6 7">
    <name type="scientific">Gordonia insulae</name>
    <dbReference type="NCBI Taxonomy" id="2420509"/>
    <lineage>
        <taxon>Bacteria</taxon>
        <taxon>Bacillati</taxon>
        <taxon>Actinomycetota</taxon>
        <taxon>Actinomycetes</taxon>
        <taxon>Mycobacteriales</taxon>
        <taxon>Gordoniaceae</taxon>
        <taxon>Gordonia</taxon>
    </lineage>
</organism>
<dbReference type="PANTHER" id="PTHR47894:SF4">
    <property type="entry name" value="HTH-TYPE TRANSCRIPTIONAL REGULATOR GADX"/>
    <property type="match status" value="1"/>
</dbReference>
<keyword evidence="2" id="KW-0238">DNA-binding</keyword>